<proteinExistence type="predicted"/>
<feature type="region of interest" description="Disordered" evidence="1">
    <location>
        <begin position="83"/>
        <end position="122"/>
    </location>
</feature>
<gene>
    <name evidence="2" type="ORF">C1SCF055_LOCUS855</name>
</gene>
<evidence type="ECO:0000313" key="4">
    <source>
        <dbReference type="Proteomes" id="UP001152797"/>
    </source>
</evidence>
<sequence length="122" mass="13429">MADKWGSVMSAFTTKNHLSLETTEFWVGDRQVFGSRFVLALMGSAGSFLSTRRPMSQHLVATGPAASQSTALRLWPKKGKAVALQDAPQAREASSILDEMSPPKRKRKQPDEEERGQARSPN</sequence>
<evidence type="ECO:0000313" key="2">
    <source>
        <dbReference type="EMBL" id="CAI3972265.1"/>
    </source>
</evidence>
<dbReference type="Proteomes" id="UP001152797">
    <property type="component" value="Unassembled WGS sequence"/>
</dbReference>
<comment type="caution">
    <text evidence="2">The sequence shown here is derived from an EMBL/GenBank/DDBJ whole genome shotgun (WGS) entry which is preliminary data.</text>
</comment>
<name>A0A9P1BGV1_9DINO</name>
<protein>
    <submittedName>
        <fullName evidence="2">Uncharacterized protein</fullName>
    </submittedName>
</protein>
<reference evidence="2" key="1">
    <citation type="submission" date="2022-10" db="EMBL/GenBank/DDBJ databases">
        <authorList>
            <person name="Chen Y."/>
            <person name="Dougan E. K."/>
            <person name="Chan C."/>
            <person name="Rhodes N."/>
            <person name="Thang M."/>
        </authorList>
    </citation>
    <scope>NUCLEOTIDE SEQUENCE</scope>
</reference>
<evidence type="ECO:0000256" key="1">
    <source>
        <dbReference type="SAM" id="MobiDB-lite"/>
    </source>
</evidence>
<dbReference type="EMBL" id="CAMXCT030000002">
    <property type="protein sequence ID" value="CAL4759577.1"/>
    <property type="molecule type" value="Genomic_DNA"/>
</dbReference>
<reference evidence="3 4" key="2">
    <citation type="submission" date="2024-05" db="EMBL/GenBank/DDBJ databases">
        <authorList>
            <person name="Chen Y."/>
            <person name="Shah S."/>
            <person name="Dougan E. K."/>
            <person name="Thang M."/>
            <person name="Chan C."/>
        </authorList>
    </citation>
    <scope>NUCLEOTIDE SEQUENCE [LARGE SCALE GENOMIC DNA]</scope>
</reference>
<dbReference type="AlphaFoldDB" id="A0A9P1BGV1"/>
<dbReference type="EMBL" id="CAMXCT020000002">
    <property type="protein sequence ID" value="CAL1125640.1"/>
    <property type="molecule type" value="Genomic_DNA"/>
</dbReference>
<dbReference type="EMBL" id="CAMXCT010000002">
    <property type="protein sequence ID" value="CAI3972265.1"/>
    <property type="molecule type" value="Genomic_DNA"/>
</dbReference>
<evidence type="ECO:0000313" key="3">
    <source>
        <dbReference type="EMBL" id="CAL4759577.1"/>
    </source>
</evidence>
<organism evidence="2">
    <name type="scientific">Cladocopium goreaui</name>
    <dbReference type="NCBI Taxonomy" id="2562237"/>
    <lineage>
        <taxon>Eukaryota</taxon>
        <taxon>Sar</taxon>
        <taxon>Alveolata</taxon>
        <taxon>Dinophyceae</taxon>
        <taxon>Suessiales</taxon>
        <taxon>Symbiodiniaceae</taxon>
        <taxon>Cladocopium</taxon>
    </lineage>
</organism>
<accession>A0A9P1BGV1</accession>
<keyword evidence="4" id="KW-1185">Reference proteome</keyword>